<dbReference type="Pfam" id="PF03155">
    <property type="entry name" value="Alg6_Alg8"/>
    <property type="match status" value="1"/>
</dbReference>
<evidence type="ECO:0000256" key="10">
    <source>
        <dbReference type="RuleBase" id="RU363110"/>
    </source>
</evidence>
<sequence>AITVISAILISTLLKWTTGLYGWSGKGVSPMYGDFEAQRHWIEITLHLPASQWYFYDLSYWGLDYPPLTAKVSKWCGQAASYFPRVAEHFALDKSRGTEANEVALFMRATVLVLDTLLYVPAILFFLNRRLQGRGRRTRAIAILTVLLQPSTILVDHGHFQYNTVMLGLSAFAFSLLYTSLPNPDLGIAAVFFSLSLSFKQMALYYAPAVFAIMLGRCVGLARIGFERGLICFTGIGLATIITFAIVFREWLRDINQLGQIIHRIFPVARGLFEDKVSNIWCFSSVLPLPAKYKLRNALSIDSLARLSLATTLLVILLPCAHLFAAAAETVHIEMFLDEDSKRQVLASEKRQKEGSIVGGSSISGRRPRHLSQAAPAPSEAVLPYALLSTSLAFFLFGFQTHEKSILIPLLPMTLLISVKADEWGGGAGKTDWEWAILMNNVSLFSMWPLLQRDGLVWQYVLLSVGWNWAIGYRPFNGLQSYRKSFVAWAAAIIHLGMLALHSFEIILPHLPSIAKPIFSRYPDIFPVLNVLLCTPVFGLIWLWSTKRQLEVGFASG</sequence>
<evidence type="ECO:0000313" key="12">
    <source>
        <dbReference type="EMBL" id="PWN34196.1"/>
    </source>
</evidence>
<evidence type="ECO:0000256" key="7">
    <source>
        <dbReference type="ARBA" id="ARBA00022824"/>
    </source>
</evidence>
<evidence type="ECO:0000256" key="8">
    <source>
        <dbReference type="ARBA" id="ARBA00022989"/>
    </source>
</evidence>
<keyword evidence="6 10" id="KW-0812">Transmembrane</keyword>
<dbReference type="STRING" id="1280837.A0A316V9M8"/>
<comment type="subcellular location">
    <subcellularLocation>
        <location evidence="1 10">Endoplasmic reticulum membrane</location>
        <topology evidence="1 10">Multi-pass membrane protein</topology>
    </subcellularLocation>
</comment>
<evidence type="ECO:0000256" key="5">
    <source>
        <dbReference type="ARBA" id="ARBA00022679"/>
    </source>
</evidence>
<evidence type="ECO:0000256" key="3">
    <source>
        <dbReference type="ARBA" id="ARBA00008715"/>
    </source>
</evidence>
<feature type="transmembrane region" description="Helical" evidence="10">
    <location>
        <begin position="228"/>
        <end position="248"/>
    </location>
</feature>
<dbReference type="AlphaFoldDB" id="A0A316V9M8"/>
<keyword evidence="4 10" id="KW-0328">Glycosyltransferase</keyword>
<feature type="transmembrane region" description="Helical" evidence="10">
    <location>
        <begin position="525"/>
        <end position="544"/>
    </location>
</feature>
<dbReference type="GO" id="GO:0005789">
    <property type="term" value="C:endoplasmic reticulum membrane"/>
    <property type="evidence" value="ECO:0007669"/>
    <property type="project" value="UniProtKB-SubCell"/>
</dbReference>
<keyword evidence="5 10" id="KW-0808">Transferase</keyword>
<name>A0A316V9M8_9BASI</name>
<keyword evidence="7 10" id="KW-0256">Endoplasmic reticulum</keyword>
<evidence type="ECO:0000256" key="6">
    <source>
        <dbReference type="ARBA" id="ARBA00022692"/>
    </source>
</evidence>
<feature type="transmembrane region" description="Helical" evidence="10">
    <location>
        <begin position="304"/>
        <end position="328"/>
    </location>
</feature>
<feature type="transmembrane region" description="Helical" evidence="10">
    <location>
        <begin position="457"/>
        <end position="474"/>
    </location>
</feature>
<keyword evidence="13" id="KW-1185">Reference proteome</keyword>
<feature type="non-terminal residue" evidence="12">
    <location>
        <position position="557"/>
    </location>
</feature>
<dbReference type="PANTHER" id="PTHR12413:SF1">
    <property type="entry name" value="DOLICHYL PYROPHOSPHATE MAN9GLCNAC2 ALPHA-1,3-GLUCOSYLTRANSFERASE"/>
    <property type="match status" value="1"/>
</dbReference>
<dbReference type="InParanoid" id="A0A316V9M8"/>
<evidence type="ECO:0000256" key="4">
    <source>
        <dbReference type="ARBA" id="ARBA00022676"/>
    </source>
</evidence>
<gene>
    <name evidence="12" type="ORF">FA14DRAFT_115535</name>
</gene>
<comment type="pathway">
    <text evidence="2 10">Protein modification; protein glycosylation.</text>
</comment>
<dbReference type="InterPro" id="IPR004856">
    <property type="entry name" value="Glyco_trans_ALG6/ALG8"/>
</dbReference>
<dbReference type="GeneID" id="37017895"/>
<feature type="region of interest" description="Disordered" evidence="11">
    <location>
        <begin position="349"/>
        <end position="370"/>
    </location>
</feature>
<organism evidence="12 13">
    <name type="scientific">Meira miltonrushii</name>
    <dbReference type="NCBI Taxonomy" id="1280837"/>
    <lineage>
        <taxon>Eukaryota</taxon>
        <taxon>Fungi</taxon>
        <taxon>Dikarya</taxon>
        <taxon>Basidiomycota</taxon>
        <taxon>Ustilaginomycotina</taxon>
        <taxon>Exobasidiomycetes</taxon>
        <taxon>Exobasidiales</taxon>
        <taxon>Brachybasidiaceae</taxon>
        <taxon>Meira</taxon>
    </lineage>
</organism>
<dbReference type="Proteomes" id="UP000245771">
    <property type="component" value="Unassembled WGS sequence"/>
</dbReference>
<keyword evidence="9 10" id="KW-0472">Membrane</keyword>
<feature type="transmembrane region" description="Helical" evidence="10">
    <location>
        <begin position="202"/>
        <end position="222"/>
    </location>
</feature>
<keyword evidence="8 10" id="KW-1133">Transmembrane helix</keyword>
<dbReference type="PANTHER" id="PTHR12413">
    <property type="entry name" value="DOLICHYL GLYCOSYLTRANSFERASE"/>
    <property type="match status" value="1"/>
</dbReference>
<feature type="transmembrane region" description="Helical" evidence="10">
    <location>
        <begin position="486"/>
        <end position="505"/>
    </location>
</feature>
<dbReference type="GO" id="GO:0042281">
    <property type="term" value="F:dolichyl pyrophosphate Man9GlcNAc2 alpha-1,3-glucosyltransferase activity"/>
    <property type="evidence" value="ECO:0007669"/>
    <property type="project" value="TreeGrafter"/>
</dbReference>
<dbReference type="EMBL" id="KZ819604">
    <property type="protein sequence ID" value="PWN34196.1"/>
    <property type="molecule type" value="Genomic_DNA"/>
</dbReference>
<dbReference type="EC" id="2.4.1.-" evidence="10"/>
<dbReference type="FunCoup" id="A0A316V9M8">
    <property type="interactions" value="666"/>
</dbReference>
<evidence type="ECO:0000313" key="13">
    <source>
        <dbReference type="Proteomes" id="UP000245771"/>
    </source>
</evidence>
<feature type="compositionally biased region" description="Low complexity" evidence="11">
    <location>
        <begin position="355"/>
        <end position="365"/>
    </location>
</feature>
<dbReference type="RefSeq" id="XP_025354498.1">
    <property type="nucleotide sequence ID" value="XM_025496114.1"/>
</dbReference>
<evidence type="ECO:0000256" key="11">
    <source>
        <dbReference type="SAM" id="MobiDB-lite"/>
    </source>
</evidence>
<feature type="non-terminal residue" evidence="12">
    <location>
        <position position="1"/>
    </location>
</feature>
<dbReference type="UniPathway" id="UPA00378"/>
<feature type="transmembrane region" description="Helical" evidence="10">
    <location>
        <begin position="105"/>
        <end position="127"/>
    </location>
</feature>
<comment type="similarity">
    <text evidence="3 10">Belongs to the ALG6/ALG8 glucosyltransferase family.</text>
</comment>
<evidence type="ECO:0000256" key="9">
    <source>
        <dbReference type="ARBA" id="ARBA00023136"/>
    </source>
</evidence>
<evidence type="ECO:0000256" key="1">
    <source>
        <dbReference type="ARBA" id="ARBA00004477"/>
    </source>
</evidence>
<accession>A0A316V9M8</accession>
<evidence type="ECO:0000256" key="2">
    <source>
        <dbReference type="ARBA" id="ARBA00004922"/>
    </source>
</evidence>
<protein>
    <recommendedName>
        <fullName evidence="10">Alpha-1,3-glucosyltransferase</fullName>
        <ecNumber evidence="10">2.4.1.-</ecNumber>
    </recommendedName>
</protein>
<proteinExistence type="inferred from homology"/>
<feature type="transmembrane region" description="Helical" evidence="10">
    <location>
        <begin position="139"/>
        <end position="155"/>
    </location>
</feature>
<dbReference type="OrthoDB" id="5589195at2759"/>
<reference evidence="12 13" key="1">
    <citation type="journal article" date="2018" name="Mol. Biol. Evol.">
        <title>Broad Genomic Sampling Reveals a Smut Pathogenic Ancestry of the Fungal Clade Ustilaginomycotina.</title>
        <authorList>
            <person name="Kijpornyongpan T."/>
            <person name="Mondo S.J."/>
            <person name="Barry K."/>
            <person name="Sandor L."/>
            <person name="Lee J."/>
            <person name="Lipzen A."/>
            <person name="Pangilinan J."/>
            <person name="LaButti K."/>
            <person name="Hainaut M."/>
            <person name="Henrissat B."/>
            <person name="Grigoriev I.V."/>
            <person name="Spatafora J.W."/>
            <person name="Aime M.C."/>
        </authorList>
    </citation>
    <scope>NUCLEOTIDE SEQUENCE [LARGE SCALE GENOMIC DNA]</scope>
    <source>
        <strain evidence="12 13">MCA 3882</strain>
    </source>
</reference>